<evidence type="ECO:0000313" key="12">
    <source>
        <dbReference type="Proteomes" id="UP001218218"/>
    </source>
</evidence>
<keyword evidence="5 10" id="KW-1133">Transmembrane helix</keyword>
<comment type="similarity">
    <text evidence="2">Belongs to the G-protein coupled receptor 4 family.</text>
</comment>
<keyword evidence="6" id="KW-0297">G-protein coupled receptor</keyword>
<evidence type="ECO:0000256" key="10">
    <source>
        <dbReference type="SAM" id="Phobius"/>
    </source>
</evidence>
<evidence type="ECO:0000256" key="8">
    <source>
        <dbReference type="ARBA" id="ARBA00023170"/>
    </source>
</evidence>
<feature type="transmembrane region" description="Helical" evidence="10">
    <location>
        <begin position="223"/>
        <end position="240"/>
    </location>
</feature>
<dbReference type="InterPro" id="IPR001499">
    <property type="entry name" value="GPCR_STE3"/>
</dbReference>
<evidence type="ECO:0000256" key="3">
    <source>
        <dbReference type="ARBA" id="ARBA00022507"/>
    </source>
</evidence>
<comment type="caution">
    <text evidence="11">The sequence shown here is derived from an EMBL/GenBank/DDBJ whole genome shotgun (WGS) entry which is preliminary data.</text>
</comment>
<feature type="transmembrane region" description="Helical" evidence="10">
    <location>
        <begin position="17"/>
        <end position="37"/>
    </location>
</feature>
<evidence type="ECO:0000256" key="4">
    <source>
        <dbReference type="ARBA" id="ARBA00022692"/>
    </source>
</evidence>
<comment type="subcellular location">
    <subcellularLocation>
        <location evidence="1">Membrane</location>
        <topology evidence="1">Multi-pass membrane protein</topology>
    </subcellularLocation>
</comment>
<organism evidence="11 12">
    <name type="scientific">Mycena albidolilacea</name>
    <dbReference type="NCBI Taxonomy" id="1033008"/>
    <lineage>
        <taxon>Eukaryota</taxon>
        <taxon>Fungi</taxon>
        <taxon>Dikarya</taxon>
        <taxon>Basidiomycota</taxon>
        <taxon>Agaricomycotina</taxon>
        <taxon>Agaricomycetes</taxon>
        <taxon>Agaricomycetidae</taxon>
        <taxon>Agaricales</taxon>
        <taxon>Marasmiineae</taxon>
        <taxon>Mycenaceae</taxon>
        <taxon>Mycena</taxon>
    </lineage>
</organism>
<name>A0AAD7EGH6_9AGAR</name>
<proteinExistence type="inferred from homology"/>
<dbReference type="PANTHER" id="PTHR28097">
    <property type="entry name" value="PHEROMONE A FACTOR RECEPTOR"/>
    <property type="match status" value="1"/>
</dbReference>
<dbReference type="GO" id="GO:0004934">
    <property type="term" value="F:mating-type alpha-factor pheromone receptor activity"/>
    <property type="evidence" value="ECO:0007669"/>
    <property type="project" value="InterPro"/>
</dbReference>
<accession>A0AAD7EGH6</accession>
<evidence type="ECO:0000256" key="1">
    <source>
        <dbReference type="ARBA" id="ARBA00004141"/>
    </source>
</evidence>
<dbReference type="PRINTS" id="PR00899">
    <property type="entry name" value="GPCRSTE3"/>
</dbReference>
<dbReference type="Pfam" id="PF02076">
    <property type="entry name" value="STE3"/>
    <property type="match status" value="1"/>
</dbReference>
<dbReference type="EMBL" id="JARIHO010000047">
    <property type="protein sequence ID" value="KAJ7323223.1"/>
    <property type="molecule type" value="Genomic_DNA"/>
</dbReference>
<reference evidence="11" key="1">
    <citation type="submission" date="2023-03" db="EMBL/GenBank/DDBJ databases">
        <title>Massive genome expansion in bonnet fungi (Mycena s.s.) driven by repeated elements and novel gene families across ecological guilds.</title>
        <authorList>
            <consortium name="Lawrence Berkeley National Laboratory"/>
            <person name="Harder C.B."/>
            <person name="Miyauchi S."/>
            <person name="Viragh M."/>
            <person name="Kuo A."/>
            <person name="Thoen E."/>
            <person name="Andreopoulos B."/>
            <person name="Lu D."/>
            <person name="Skrede I."/>
            <person name="Drula E."/>
            <person name="Henrissat B."/>
            <person name="Morin E."/>
            <person name="Kohler A."/>
            <person name="Barry K."/>
            <person name="LaButti K."/>
            <person name="Morin E."/>
            <person name="Salamov A."/>
            <person name="Lipzen A."/>
            <person name="Mereny Z."/>
            <person name="Hegedus B."/>
            <person name="Baldrian P."/>
            <person name="Stursova M."/>
            <person name="Weitz H."/>
            <person name="Taylor A."/>
            <person name="Grigoriev I.V."/>
            <person name="Nagy L.G."/>
            <person name="Martin F."/>
            <person name="Kauserud H."/>
        </authorList>
    </citation>
    <scope>NUCLEOTIDE SEQUENCE</scope>
    <source>
        <strain evidence="11">CBHHK002</strain>
    </source>
</reference>
<evidence type="ECO:0000256" key="6">
    <source>
        <dbReference type="ARBA" id="ARBA00023040"/>
    </source>
</evidence>
<evidence type="ECO:0000256" key="5">
    <source>
        <dbReference type="ARBA" id="ARBA00022989"/>
    </source>
</evidence>
<feature type="transmembrane region" description="Helical" evidence="10">
    <location>
        <begin position="109"/>
        <end position="131"/>
    </location>
</feature>
<evidence type="ECO:0000256" key="7">
    <source>
        <dbReference type="ARBA" id="ARBA00023136"/>
    </source>
</evidence>
<keyword evidence="12" id="KW-1185">Reference proteome</keyword>
<dbReference type="PRINTS" id="PR00901">
    <property type="entry name" value="PHEROMONEBAR"/>
</dbReference>
<dbReference type="AlphaFoldDB" id="A0AAD7EGH6"/>
<dbReference type="GO" id="GO:0000750">
    <property type="term" value="P:pheromone-dependent signal transduction involved in conjugation with cellular fusion"/>
    <property type="evidence" value="ECO:0007669"/>
    <property type="project" value="TreeGrafter"/>
</dbReference>
<keyword evidence="3" id="KW-0589">Pheromone response</keyword>
<dbReference type="GO" id="GO:0005886">
    <property type="term" value="C:plasma membrane"/>
    <property type="evidence" value="ECO:0007669"/>
    <property type="project" value="TreeGrafter"/>
</dbReference>
<keyword evidence="9" id="KW-0807">Transducer</keyword>
<dbReference type="PANTHER" id="PTHR28097:SF1">
    <property type="entry name" value="PHEROMONE A FACTOR RECEPTOR"/>
    <property type="match status" value="1"/>
</dbReference>
<evidence type="ECO:0000256" key="2">
    <source>
        <dbReference type="ARBA" id="ARBA00011085"/>
    </source>
</evidence>
<feature type="transmembrane region" description="Helical" evidence="10">
    <location>
        <begin position="58"/>
        <end position="77"/>
    </location>
</feature>
<dbReference type="InterPro" id="IPR000481">
    <property type="entry name" value="GPCR_Pheromne_B_alpha_rcpt"/>
</dbReference>
<dbReference type="Proteomes" id="UP001218218">
    <property type="component" value="Unassembled WGS sequence"/>
</dbReference>
<keyword evidence="8 11" id="KW-0675">Receptor</keyword>
<keyword evidence="7 10" id="KW-0472">Membrane</keyword>
<protein>
    <submittedName>
        <fullName evidence="11">Pheromone A receptor-domain-containing protein</fullName>
    </submittedName>
</protein>
<gene>
    <name evidence="11" type="ORF">DFH08DRAFT_887728</name>
</gene>
<dbReference type="CDD" id="cd14966">
    <property type="entry name" value="7tmD_STE3"/>
    <property type="match status" value="1"/>
</dbReference>
<evidence type="ECO:0000256" key="9">
    <source>
        <dbReference type="ARBA" id="ARBA00023224"/>
    </source>
</evidence>
<evidence type="ECO:0000313" key="11">
    <source>
        <dbReference type="EMBL" id="KAJ7323223.1"/>
    </source>
</evidence>
<sequence>MIWADSVEDVAPLWCDISTRLIVGITVAIPAASLCINRRLYKIAACQTVSTSQAEKRRAVLVDLAIGLGIPFVQMPLQFVVQGHRYNILENVGCFPATYNVTLAYPLTYLWPNVINLISACYAILTLRAFLRRRAQFAQFLASGSTGITATRYFRLMALASLELLLNLPSSTYGLYLTASRSAVAPWISWDDTHAFFNRIGQAPAIFWRADAHEQTTVELSRWASVVCALVFFAFFGFAAEARKHYRLAFWAVAKRCGLTPPADGSLPFPRLRLRLPWTKPKPAPFATSDSGKSRGNSVVHDWRDDWTSI</sequence>
<keyword evidence="4 10" id="KW-0812">Transmembrane</keyword>